<keyword evidence="2" id="KW-1185">Reference proteome</keyword>
<protein>
    <submittedName>
        <fullName evidence="1">Uncharacterized protein</fullName>
    </submittedName>
</protein>
<gene>
    <name evidence="1" type="ORF">Syun_019240</name>
</gene>
<sequence>MAPTFPPKISFITTVRYVSRFVHGSISMIQKTLSLSLSLSLSTLNAQISLSLSLNPKRNNTTLPSLSPGLLSRFDLLSRRSPLCFSFSLASSLLSRRSPRSAFSLASPFSRRSPRSASLLASSLLSLAGHRFFSLARPFSRRLLRFFLSPVTASLFSRRPFSRPVTARLLFRSAFSLAGPLASLSPGGPRCVLFAVSRRFDLSLSRISSIRLGSGFSSVLHSLGKSRLG</sequence>
<reference evidence="1 2" key="1">
    <citation type="submission" date="2024-01" db="EMBL/GenBank/DDBJ databases">
        <title>Genome assemblies of Stephania.</title>
        <authorList>
            <person name="Yang L."/>
        </authorList>
    </citation>
    <scope>NUCLEOTIDE SEQUENCE [LARGE SCALE GENOMIC DNA]</scope>
    <source>
        <strain evidence="1">YNDBR</strain>
        <tissue evidence="1">Leaf</tissue>
    </source>
</reference>
<organism evidence="1 2">
    <name type="scientific">Stephania yunnanensis</name>
    <dbReference type="NCBI Taxonomy" id="152371"/>
    <lineage>
        <taxon>Eukaryota</taxon>
        <taxon>Viridiplantae</taxon>
        <taxon>Streptophyta</taxon>
        <taxon>Embryophyta</taxon>
        <taxon>Tracheophyta</taxon>
        <taxon>Spermatophyta</taxon>
        <taxon>Magnoliopsida</taxon>
        <taxon>Ranunculales</taxon>
        <taxon>Menispermaceae</taxon>
        <taxon>Menispermoideae</taxon>
        <taxon>Cissampelideae</taxon>
        <taxon>Stephania</taxon>
    </lineage>
</organism>
<evidence type="ECO:0000313" key="1">
    <source>
        <dbReference type="EMBL" id="KAK9121623.1"/>
    </source>
</evidence>
<dbReference type="AlphaFoldDB" id="A0AAP0IVF0"/>
<dbReference type="EMBL" id="JBBNAF010000008">
    <property type="protein sequence ID" value="KAK9121623.1"/>
    <property type="molecule type" value="Genomic_DNA"/>
</dbReference>
<name>A0AAP0IVF0_9MAGN</name>
<evidence type="ECO:0000313" key="2">
    <source>
        <dbReference type="Proteomes" id="UP001420932"/>
    </source>
</evidence>
<accession>A0AAP0IVF0</accession>
<proteinExistence type="predicted"/>
<dbReference type="Proteomes" id="UP001420932">
    <property type="component" value="Unassembled WGS sequence"/>
</dbReference>
<comment type="caution">
    <text evidence="1">The sequence shown here is derived from an EMBL/GenBank/DDBJ whole genome shotgun (WGS) entry which is preliminary data.</text>
</comment>